<evidence type="ECO:0000256" key="6">
    <source>
        <dbReference type="PROSITE-ProRule" id="PRU01248"/>
    </source>
</evidence>
<dbReference type="PANTHER" id="PTHR30349">
    <property type="entry name" value="PHAGE INTEGRASE-RELATED"/>
    <property type="match status" value="1"/>
</dbReference>
<dbReference type="Pfam" id="PF00589">
    <property type="entry name" value="Phage_integrase"/>
    <property type="match status" value="1"/>
</dbReference>
<dbReference type="AlphaFoldDB" id="A0A2K9DYD0"/>
<comment type="similarity">
    <text evidence="2">Belongs to the 'phage' integrase family.</text>
</comment>
<proteinExistence type="inferred from homology"/>
<dbReference type="InterPro" id="IPR044068">
    <property type="entry name" value="CB"/>
</dbReference>
<dbReference type="RefSeq" id="WP_101299034.1">
    <property type="nucleotide sequence ID" value="NZ_CP025197.1"/>
</dbReference>
<dbReference type="InterPro" id="IPR050090">
    <property type="entry name" value="Tyrosine_recombinase_XerCD"/>
</dbReference>
<dbReference type="PANTHER" id="PTHR30349:SF81">
    <property type="entry name" value="TYROSINE RECOMBINASE XERC"/>
    <property type="match status" value="1"/>
</dbReference>
<dbReference type="Gene3D" id="1.10.443.10">
    <property type="entry name" value="Intergrase catalytic core"/>
    <property type="match status" value="1"/>
</dbReference>
<keyword evidence="5" id="KW-0233">DNA recombination</keyword>
<dbReference type="PROSITE" id="PS51900">
    <property type="entry name" value="CB"/>
    <property type="match status" value="1"/>
</dbReference>
<dbReference type="GO" id="GO:0003677">
    <property type="term" value="F:DNA binding"/>
    <property type="evidence" value="ECO:0007669"/>
    <property type="project" value="UniProtKB-UniRule"/>
</dbReference>
<gene>
    <name evidence="9" type="primary">xerD1</name>
    <name evidence="9" type="ORF">HVS_02925</name>
</gene>
<reference evidence="9 10" key="1">
    <citation type="submission" date="2017-12" db="EMBL/GenBank/DDBJ databases">
        <title>Complete genome sequence of Herbivorax saccincola GGR1, a novel Cellulosome-producing hydrolytic bacterium in a thermophilic biogas plant, established by Illumina and Nanopore MinION sequencing.</title>
        <authorList>
            <person name="Pechtl A."/>
            <person name="Ruckert C."/>
            <person name="Koeck D.E."/>
            <person name="Maus I."/>
            <person name="Winkler A."/>
            <person name="Kalinowski J."/>
            <person name="Puhler A."/>
            <person name="Schwarz W.W."/>
            <person name="Zverlov V.V."/>
            <person name="Schluter A."/>
            <person name="Liebl W."/>
        </authorList>
    </citation>
    <scope>NUCLEOTIDE SEQUENCE [LARGE SCALE GENOMIC DNA]</scope>
    <source>
        <strain evidence="10">SR1</strain>
    </source>
</reference>
<evidence type="ECO:0000313" key="10">
    <source>
        <dbReference type="Proteomes" id="UP000233534"/>
    </source>
</evidence>
<feature type="domain" description="Core-binding (CB)" evidence="8">
    <location>
        <begin position="1"/>
        <end position="82"/>
    </location>
</feature>
<sequence>MLEAFREYLTLQGKSKNTINSYYLHIKGYCQWYLESFDRECSVLYRENVLDYISYLRNIKKDNGRTINCKISALIKYNEFLVENGIQQDQVVSKKDNIKVQQTYANPSDITKQEVDAFRQQLLQDGHRDIYCLATLLAYAGLRISEALHIQLTDFNLSVGELKVMGKGDKDRVVYLNDKIINSIREFLRVRESESSYLFANSNGNVIHRSTVNKVFNKYSDKITPHTLRHFFCTIALEGGLSVHEVAYLAGHSNIHTTLLYLNPSRESMRNKVNQL</sequence>
<dbReference type="InterPro" id="IPR004107">
    <property type="entry name" value="Integrase_SAM-like_N"/>
</dbReference>
<evidence type="ECO:0000259" key="7">
    <source>
        <dbReference type="PROSITE" id="PS51898"/>
    </source>
</evidence>
<comment type="function">
    <text evidence="1">Site-specific tyrosine recombinase, which acts by catalyzing the cutting and rejoining of the recombining DNA molecules.</text>
</comment>
<protein>
    <submittedName>
        <fullName evidence="9">Tyrosine recombinase XerD</fullName>
    </submittedName>
</protein>
<evidence type="ECO:0000256" key="4">
    <source>
        <dbReference type="ARBA" id="ARBA00023125"/>
    </source>
</evidence>
<evidence type="ECO:0000256" key="3">
    <source>
        <dbReference type="ARBA" id="ARBA00022908"/>
    </source>
</evidence>
<evidence type="ECO:0000256" key="5">
    <source>
        <dbReference type="ARBA" id="ARBA00023172"/>
    </source>
</evidence>
<keyword evidence="10" id="KW-1185">Reference proteome</keyword>
<dbReference type="InterPro" id="IPR013762">
    <property type="entry name" value="Integrase-like_cat_sf"/>
</dbReference>
<evidence type="ECO:0000256" key="2">
    <source>
        <dbReference type="ARBA" id="ARBA00008857"/>
    </source>
</evidence>
<dbReference type="InterPro" id="IPR010998">
    <property type="entry name" value="Integrase_recombinase_N"/>
</dbReference>
<dbReference type="Gene3D" id="1.10.150.130">
    <property type="match status" value="1"/>
</dbReference>
<feature type="domain" description="Tyr recombinase" evidence="7">
    <location>
        <begin position="105"/>
        <end position="274"/>
    </location>
</feature>
<dbReference type="GO" id="GO:0015074">
    <property type="term" value="P:DNA integration"/>
    <property type="evidence" value="ECO:0007669"/>
    <property type="project" value="UniProtKB-KW"/>
</dbReference>
<keyword evidence="3" id="KW-0229">DNA integration</keyword>
<dbReference type="InterPro" id="IPR011010">
    <property type="entry name" value="DNA_brk_join_enz"/>
</dbReference>
<name>A0A2K9DYD0_9FIRM</name>
<dbReference type="Proteomes" id="UP000233534">
    <property type="component" value="Chromosome"/>
</dbReference>
<evidence type="ECO:0000313" key="9">
    <source>
        <dbReference type="EMBL" id="AUG56537.1"/>
    </source>
</evidence>
<dbReference type="KEGG" id="hsc:HVS_02925"/>
<dbReference type="GO" id="GO:0006310">
    <property type="term" value="P:DNA recombination"/>
    <property type="evidence" value="ECO:0007669"/>
    <property type="project" value="UniProtKB-KW"/>
</dbReference>
<dbReference type="PROSITE" id="PS51898">
    <property type="entry name" value="TYR_RECOMBINASE"/>
    <property type="match status" value="1"/>
</dbReference>
<keyword evidence="4 6" id="KW-0238">DNA-binding</keyword>
<organism evidence="9 10">
    <name type="scientific">Acetivibrio saccincola</name>
    <dbReference type="NCBI Taxonomy" id="1677857"/>
    <lineage>
        <taxon>Bacteria</taxon>
        <taxon>Bacillati</taxon>
        <taxon>Bacillota</taxon>
        <taxon>Clostridia</taxon>
        <taxon>Eubacteriales</taxon>
        <taxon>Oscillospiraceae</taxon>
        <taxon>Acetivibrio</taxon>
    </lineage>
</organism>
<dbReference type="Pfam" id="PF13495">
    <property type="entry name" value="Phage_int_SAM_4"/>
    <property type="match status" value="1"/>
</dbReference>
<evidence type="ECO:0000256" key="1">
    <source>
        <dbReference type="ARBA" id="ARBA00003283"/>
    </source>
</evidence>
<dbReference type="SUPFAM" id="SSF56349">
    <property type="entry name" value="DNA breaking-rejoining enzymes"/>
    <property type="match status" value="1"/>
</dbReference>
<accession>A0A2K9DYD0</accession>
<dbReference type="InterPro" id="IPR002104">
    <property type="entry name" value="Integrase_catalytic"/>
</dbReference>
<evidence type="ECO:0000259" key="8">
    <source>
        <dbReference type="PROSITE" id="PS51900"/>
    </source>
</evidence>
<dbReference type="EMBL" id="CP025197">
    <property type="protein sequence ID" value="AUG56537.1"/>
    <property type="molecule type" value="Genomic_DNA"/>
</dbReference>